<keyword evidence="3" id="KW-1185">Reference proteome</keyword>
<name>A0A2J6S8K6_HYAVF</name>
<dbReference type="PANTHER" id="PTHR35605:SF1">
    <property type="entry name" value="ECP2 EFFECTOR PROTEIN DOMAIN-CONTAINING PROTEIN-RELATED"/>
    <property type="match status" value="1"/>
</dbReference>
<reference evidence="2 3" key="1">
    <citation type="submission" date="2016-04" db="EMBL/GenBank/DDBJ databases">
        <title>A degradative enzymes factory behind the ericoid mycorrhizal symbiosis.</title>
        <authorList>
            <consortium name="DOE Joint Genome Institute"/>
            <person name="Martino E."/>
            <person name="Morin E."/>
            <person name="Grelet G."/>
            <person name="Kuo A."/>
            <person name="Kohler A."/>
            <person name="Daghino S."/>
            <person name="Barry K."/>
            <person name="Choi C."/>
            <person name="Cichocki N."/>
            <person name="Clum A."/>
            <person name="Copeland A."/>
            <person name="Hainaut M."/>
            <person name="Haridas S."/>
            <person name="Labutti K."/>
            <person name="Lindquist E."/>
            <person name="Lipzen A."/>
            <person name="Khouja H.-R."/>
            <person name="Murat C."/>
            <person name="Ohm R."/>
            <person name="Olson A."/>
            <person name="Spatafora J."/>
            <person name="Veneault-Fourrey C."/>
            <person name="Henrissat B."/>
            <person name="Grigoriev I."/>
            <person name="Martin F."/>
            <person name="Perotto S."/>
        </authorList>
    </citation>
    <scope>NUCLEOTIDE SEQUENCE [LARGE SCALE GENOMIC DNA]</scope>
    <source>
        <strain evidence="2 3">F</strain>
    </source>
</reference>
<sequence>MQFSRVVAFLAGASLALGGTVPRAEPVFNDNGLTFRGQINGHAYEETGTVQEVWAKLKARHPEIELPKRSDAPIVLKRDKELPPSCIPIPAWPSWNFAEAAAIEDGVDYLIGLNSELTNGPGPGNCGRISCSYNSAIYYCNDNPYDYSVNSGDLASYAQDMLNDCQHCISSGGSFFCVVGGQEFDTDGFNVIVRDASC</sequence>
<dbReference type="PANTHER" id="PTHR35605">
    <property type="entry name" value="ECP2 EFFECTOR PROTEIN DOMAIN-CONTAINING PROTEIN-RELATED"/>
    <property type="match status" value="1"/>
</dbReference>
<dbReference type="Proteomes" id="UP000235786">
    <property type="component" value="Unassembled WGS sequence"/>
</dbReference>
<dbReference type="OrthoDB" id="3552888at2759"/>
<accession>A0A2J6S8K6</accession>
<dbReference type="EMBL" id="KZ613938">
    <property type="protein sequence ID" value="PMD47102.1"/>
    <property type="molecule type" value="Genomic_DNA"/>
</dbReference>
<gene>
    <name evidence="2" type="ORF">L207DRAFT_627826</name>
</gene>
<evidence type="ECO:0000313" key="2">
    <source>
        <dbReference type="EMBL" id="PMD47102.1"/>
    </source>
</evidence>
<keyword evidence="1" id="KW-0732">Signal</keyword>
<evidence type="ECO:0000313" key="3">
    <source>
        <dbReference type="Proteomes" id="UP000235786"/>
    </source>
</evidence>
<protein>
    <submittedName>
        <fullName evidence="2">Uncharacterized protein</fullName>
    </submittedName>
</protein>
<dbReference type="AlphaFoldDB" id="A0A2J6S8K6"/>
<feature type="chain" id="PRO_5014357387" evidence="1">
    <location>
        <begin position="19"/>
        <end position="198"/>
    </location>
</feature>
<organism evidence="2 3">
    <name type="scientific">Hyaloscypha variabilis (strain UAMH 11265 / GT02V1 / F)</name>
    <name type="common">Meliniomyces variabilis</name>
    <dbReference type="NCBI Taxonomy" id="1149755"/>
    <lineage>
        <taxon>Eukaryota</taxon>
        <taxon>Fungi</taxon>
        <taxon>Dikarya</taxon>
        <taxon>Ascomycota</taxon>
        <taxon>Pezizomycotina</taxon>
        <taxon>Leotiomycetes</taxon>
        <taxon>Helotiales</taxon>
        <taxon>Hyaloscyphaceae</taxon>
        <taxon>Hyaloscypha</taxon>
        <taxon>Hyaloscypha variabilis</taxon>
    </lineage>
</organism>
<proteinExistence type="predicted"/>
<evidence type="ECO:0000256" key="1">
    <source>
        <dbReference type="SAM" id="SignalP"/>
    </source>
</evidence>
<dbReference type="STRING" id="1149755.A0A2J6S8K6"/>
<feature type="signal peptide" evidence="1">
    <location>
        <begin position="1"/>
        <end position="18"/>
    </location>
</feature>